<protein>
    <submittedName>
        <fullName evidence="2">Uncharacterized protein</fullName>
    </submittedName>
</protein>
<dbReference type="OrthoDB" id="266138at2759"/>
<name>A0A8T2NDV7_9TELE</name>
<dbReference type="AlphaFoldDB" id="A0A8T2NDV7"/>
<keyword evidence="3" id="KW-1185">Reference proteome</keyword>
<dbReference type="Proteomes" id="UP000824540">
    <property type="component" value="Unassembled WGS sequence"/>
</dbReference>
<accession>A0A8T2NDV7</accession>
<comment type="caution">
    <text evidence="2">The sequence shown here is derived from an EMBL/GenBank/DDBJ whole genome shotgun (WGS) entry which is preliminary data.</text>
</comment>
<feature type="region of interest" description="Disordered" evidence="1">
    <location>
        <begin position="74"/>
        <end position="126"/>
    </location>
</feature>
<feature type="compositionally biased region" description="Basic and acidic residues" evidence="1">
    <location>
        <begin position="74"/>
        <end position="84"/>
    </location>
</feature>
<evidence type="ECO:0000256" key="1">
    <source>
        <dbReference type="SAM" id="MobiDB-lite"/>
    </source>
</evidence>
<evidence type="ECO:0000313" key="2">
    <source>
        <dbReference type="EMBL" id="KAG9335882.1"/>
    </source>
</evidence>
<evidence type="ECO:0000313" key="3">
    <source>
        <dbReference type="Proteomes" id="UP000824540"/>
    </source>
</evidence>
<gene>
    <name evidence="2" type="ORF">JZ751_003539</name>
</gene>
<sequence>EEQKRLIRERTDLWVQTQDNNADTDRSSPNTEKVCLRTPVAARLARDTEPARIKRAGPGPAPLLCLHPAKNTIKREGTQWDTQKEAPAPVPAGSGPIRKERISFRDNPVQLSQGWGGGKKRSKPNK</sequence>
<dbReference type="EMBL" id="JAFBMS010000107">
    <property type="protein sequence ID" value="KAG9335882.1"/>
    <property type="molecule type" value="Genomic_DNA"/>
</dbReference>
<reference evidence="2" key="1">
    <citation type="thesis" date="2021" institute="BYU ScholarsArchive" country="Provo, UT, USA">
        <title>Applications of and Algorithms for Genome Assembly and Genomic Analyses with an Emphasis on Marine Teleosts.</title>
        <authorList>
            <person name="Pickett B.D."/>
        </authorList>
    </citation>
    <scope>NUCLEOTIDE SEQUENCE</scope>
    <source>
        <strain evidence="2">HI-2016</strain>
    </source>
</reference>
<organism evidence="2 3">
    <name type="scientific">Albula glossodonta</name>
    <name type="common">roundjaw bonefish</name>
    <dbReference type="NCBI Taxonomy" id="121402"/>
    <lineage>
        <taxon>Eukaryota</taxon>
        <taxon>Metazoa</taxon>
        <taxon>Chordata</taxon>
        <taxon>Craniata</taxon>
        <taxon>Vertebrata</taxon>
        <taxon>Euteleostomi</taxon>
        <taxon>Actinopterygii</taxon>
        <taxon>Neopterygii</taxon>
        <taxon>Teleostei</taxon>
        <taxon>Albuliformes</taxon>
        <taxon>Albulidae</taxon>
        <taxon>Albula</taxon>
    </lineage>
</organism>
<proteinExistence type="predicted"/>
<feature type="non-terminal residue" evidence="2">
    <location>
        <position position="126"/>
    </location>
</feature>